<evidence type="ECO:0000256" key="1">
    <source>
        <dbReference type="SAM" id="Coils"/>
    </source>
</evidence>
<dbReference type="PANTHER" id="PTHR48200">
    <property type="entry name" value="PROTEIN, PUTATIVE-RELATED"/>
    <property type="match status" value="1"/>
</dbReference>
<accession>A0A7J8YSF9</accession>
<feature type="coiled-coil region" evidence="1">
    <location>
        <begin position="52"/>
        <end position="139"/>
    </location>
</feature>
<evidence type="ECO:0000313" key="2">
    <source>
        <dbReference type="EMBL" id="MBA0702465.1"/>
    </source>
</evidence>
<dbReference type="EMBL" id="JABFAA010351689">
    <property type="protein sequence ID" value="MBA0702465.1"/>
    <property type="molecule type" value="Genomic_DNA"/>
</dbReference>
<dbReference type="AlphaFoldDB" id="A0A7J8YSF9"/>
<dbReference type="Proteomes" id="UP000593577">
    <property type="component" value="Unassembled WGS sequence"/>
</dbReference>
<organism evidence="2 3">
    <name type="scientific">Gossypium aridum</name>
    <name type="common">American cotton</name>
    <name type="synonym">Erioxylum aridum</name>
    <dbReference type="NCBI Taxonomy" id="34290"/>
    <lineage>
        <taxon>Eukaryota</taxon>
        <taxon>Viridiplantae</taxon>
        <taxon>Streptophyta</taxon>
        <taxon>Embryophyta</taxon>
        <taxon>Tracheophyta</taxon>
        <taxon>Spermatophyta</taxon>
        <taxon>Magnoliopsida</taxon>
        <taxon>eudicotyledons</taxon>
        <taxon>Gunneridae</taxon>
        <taxon>Pentapetalae</taxon>
        <taxon>rosids</taxon>
        <taxon>malvids</taxon>
        <taxon>Malvales</taxon>
        <taxon>Malvaceae</taxon>
        <taxon>Malvoideae</taxon>
        <taxon>Gossypium</taxon>
    </lineage>
</organism>
<evidence type="ECO:0000313" key="3">
    <source>
        <dbReference type="Proteomes" id="UP000593577"/>
    </source>
</evidence>
<reference evidence="2 3" key="1">
    <citation type="journal article" date="2019" name="Genome Biol. Evol.">
        <title>Insights into the evolution of the New World diploid cottons (Gossypium, subgenus Houzingenia) based on genome sequencing.</title>
        <authorList>
            <person name="Grover C.E."/>
            <person name="Arick M.A. 2nd"/>
            <person name="Thrash A."/>
            <person name="Conover J.L."/>
            <person name="Sanders W.S."/>
            <person name="Peterson D.G."/>
            <person name="Frelichowski J.E."/>
            <person name="Scheffler J.A."/>
            <person name="Scheffler B.E."/>
            <person name="Wendel J.F."/>
        </authorList>
    </citation>
    <scope>NUCLEOTIDE SEQUENCE [LARGE SCALE GENOMIC DNA]</scope>
    <source>
        <strain evidence="2">185</strain>
        <tissue evidence="2">Leaf</tissue>
    </source>
</reference>
<sequence length="140" mass="16632">MKRLAVGPMTTPEYNEWWVRRTNDNILEPSQENSRSIEEHLRVVPSKLEIIRQDFETRNAELEKKIEQMEEQKMNLRLDMDVQKLEAEKLKKGKNKAEEDLDSLKIASLSKIEEMKGRIEELESTLRNCEIRIEYLEANE</sequence>
<name>A0A7J8YSF9_GOSAI</name>
<gene>
    <name evidence="2" type="ORF">Goari_026753</name>
</gene>
<comment type="caution">
    <text evidence="2">The sequence shown here is derived from an EMBL/GenBank/DDBJ whole genome shotgun (WGS) entry which is preliminary data.</text>
</comment>
<feature type="non-terminal residue" evidence="2">
    <location>
        <position position="1"/>
    </location>
</feature>
<proteinExistence type="predicted"/>
<protein>
    <submittedName>
        <fullName evidence="2">Uncharacterized protein</fullName>
    </submittedName>
</protein>
<keyword evidence="3" id="KW-1185">Reference proteome</keyword>
<keyword evidence="1" id="KW-0175">Coiled coil</keyword>
<dbReference type="PANTHER" id="PTHR48200:SF1">
    <property type="entry name" value="AMINOTRANSFERASE-LIKE PLANT MOBILE DOMAIN-CONTAINING PROTEIN"/>
    <property type="match status" value="1"/>
</dbReference>